<keyword evidence="4" id="KW-1185">Reference proteome</keyword>
<dbReference type="EMBL" id="JAFMYU010000009">
    <property type="protein sequence ID" value="MBO0931904.1"/>
    <property type="molecule type" value="Genomic_DNA"/>
</dbReference>
<evidence type="ECO:0000313" key="4">
    <source>
        <dbReference type="Proteomes" id="UP000664795"/>
    </source>
</evidence>
<evidence type="ECO:0000256" key="1">
    <source>
        <dbReference type="SAM" id="MobiDB-lite"/>
    </source>
</evidence>
<proteinExistence type="predicted"/>
<keyword evidence="2" id="KW-1133">Transmembrane helix</keyword>
<name>A0A939G771_9BACT</name>
<keyword evidence="2" id="KW-0472">Membrane</keyword>
<protein>
    <submittedName>
        <fullName evidence="3">Uncharacterized protein</fullName>
    </submittedName>
</protein>
<feature type="transmembrane region" description="Helical" evidence="2">
    <location>
        <begin position="6"/>
        <end position="29"/>
    </location>
</feature>
<dbReference type="AlphaFoldDB" id="A0A939G771"/>
<organism evidence="3 4">
    <name type="scientific">Fibrella aquatilis</name>
    <dbReference type="NCBI Taxonomy" id="2817059"/>
    <lineage>
        <taxon>Bacteria</taxon>
        <taxon>Pseudomonadati</taxon>
        <taxon>Bacteroidota</taxon>
        <taxon>Cytophagia</taxon>
        <taxon>Cytophagales</taxon>
        <taxon>Spirosomataceae</taxon>
        <taxon>Fibrella</taxon>
    </lineage>
</organism>
<dbReference type="Proteomes" id="UP000664795">
    <property type="component" value="Unassembled WGS sequence"/>
</dbReference>
<dbReference type="RefSeq" id="WP_207335872.1">
    <property type="nucleotide sequence ID" value="NZ_JAFMYU010000009.1"/>
</dbReference>
<comment type="caution">
    <text evidence="3">The sequence shown here is derived from an EMBL/GenBank/DDBJ whole genome shotgun (WGS) entry which is preliminary data.</text>
</comment>
<feature type="region of interest" description="Disordered" evidence="1">
    <location>
        <begin position="88"/>
        <end position="129"/>
    </location>
</feature>
<evidence type="ECO:0000313" key="3">
    <source>
        <dbReference type="EMBL" id="MBO0931904.1"/>
    </source>
</evidence>
<reference evidence="3 4" key="1">
    <citation type="submission" date="2021-03" db="EMBL/GenBank/DDBJ databases">
        <title>Fibrella sp. HMF5036 genome sequencing and assembly.</title>
        <authorList>
            <person name="Kang H."/>
            <person name="Kim H."/>
            <person name="Bae S."/>
            <person name="Joh K."/>
        </authorList>
    </citation>
    <scope>NUCLEOTIDE SEQUENCE [LARGE SCALE GENOMIC DNA]</scope>
    <source>
        <strain evidence="3 4">HMF5036</strain>
    </source>
</reference>
<accession>A0A939G771</accession>
<evidence type="ECO:0000256" key="2">
    <source>
        <dbReference type="SAM" id="Phobius"/>
    </source>
</evidence>
<gene>
    <name evidence="3" type="ORF">J2I48_12920</name>
</gene>
<keyword evidence="2" id="KW-0812">Transmembrane</keyword>
<sequence length="234" mass="25917">MFLVISTSTFIVLATIALVVWSGLVIWFTGRSRTKKKTRPTPTVMTFFQPTAGKIAVDVPMPMANYTRSELIPLLKKSQHAASEAILTQQATPPGDSVPTPQQPLSTELDDPTFAPAEPNETGQPATVESYQPIPDAFDIPASPIGAEAPYPTGFRLLLDRQLLRRLLSDDSICQEFEEARALTLDRQRDTGRTYASLFREVISDKPADVQAMLLNLLDDDEVDDYERTYPAFA</sequence>